<keyword evidence="3" id="KW-1185">Reference proteome</keyword>
<proteinExistence type="predicted"/>
<protein>
    <submittedName>
        <fullName evidence="2">GNAT family N-acetyltransferase</fullName>
    </submittedName>
</protein>
<sequence>MGLYAGLEIRRLGSEHVTETHRLMLDVVSRLPDSGMFATDDVDDLLVLLKRGGEIYGAFEDGELLAYTTLAYPGDGEGNLGREFGVPENELARVWVLDATIVHESVRGRGLQRFFHELRERRAAAKGAVCLYSTVHPDNAASLRNLEAAGFARQFSRPMYGGLMRHCYAKRLSNQR</sequence>
<dbReference type="SUPFAM" id="SSF55729">
    <property type="entry name" value="Acyl-CoA N-acyltransferases (Nat)"/>
    <property type="match status" value="1"/>
</dbReference>
<dbReference type="KEGG" id="prz:GZH47_26980"/>
<organism evidence="2 3">
    <name type="scientific">Paenibacillus rhizovicinus</name>
    <dbReference type="NCBI Taxonomy" id="2704463"/>
    <lineage>
        <taxon>Bacteria</taxon>
        <taxon>Bacillati</taxon>
        <taxon>Bacillota</taxon>
        <taxon>Bacilli</taxon>
        <taxon>Bacillales</taxon>
        <taxon>Paenibacillaceae</taxon>
        <taxon>Paenibacillus</taxon>
    </lineage>
</organism>
<dbReference type="AlphaFoldDB" id="A0A6C0P9R6"/>
<dbReference type="InterPro" id="IPR000182">
    <property type="entry name" value="GNAT_dom"/>
</dbReference>
<reference evidence="2 3" key="1">
    <citation type="submission" date="2020-02" db="EMBL/GenBank/DDBJ databases">
        <title>Paenibacillus sp. nov., isolated from rhizosphere soil of tomato.</title>
        <authorList>
            <person name="Weon H.-Y."/>
            <person name="Lee S.A."/>
        </authorList>
    </citation>
    <scope>NUCLEOTIDE SEQUENCE [LARGE SCALE GENOMIC DNA]</scope>
    <source>
        <strain evidence="2 3">14171R-81</strain>
    </source>
</reference>
<dbReference type="GO" id="GO:0016747">
    <property type="term" value="F:acyltransferase activity, transferring groups other than amino-acyl groups"/>
    <property type="evidence" value="ECO:0007669"/>
    <property type="project" value="InterPro"/>
</dbReference>
<dbReference type="EMBL" id="CP048286">
    <property type="protein sequence ID" value="QHW35314.1"/>
    <property type="molecule type" value="Genomic_DNA"/>
</dbReference>
<dbReference type="PROSITE" id="PS51186">
    <property type="entry name" value="GNAT"/>
    <property type="match status" value="1"/>
</dbReference>
<dbReference type="Gene3D" id="3.40.630.30">
    <property type="match status" value="1"/>
</dbReference>
<dbReference type="Pfam" id="PF00583">
    <property type="entry name" value="Acetyltransf_1"/>
    <property type="match status" value="1"/>
</dbReference>
<evidence type="ECO:0000313" key="2">
    <source>
        <dbReference type="EMBL" id="QHW35314.1"/>
    </source>
</evidence>
<keyword evidence="2" id="KW-0808">Transferase</keyword>
<evidence type="ECO:0000313" key="3">
    <source>
        <dbReference type="Proteomes" id="UP000479114"/>
    </source>
</evidence>
<feature type="domain" description="N-acetyltransferase" evidence="1">
    <location>
        <begin position="7"/>
        <end position="174"/>
    </location>
</feature>
<name>A0A6C0P9R6_9BACL</name>
<evidence type="ECO:0000259" key="1">
    <source>
        <dbReference type="PROSITE" id="PS51186"/>
    </source>
</evidence>
<gene>
    <name evidence="2" type="ORF">GZH47_26980</name>
</gene>
<dbReference type="Proteomes" id="UP000479114">
    <property type="component" value="Chromosome"/>
</dbReference>
<dbReference type="InterPro" id="IPR016181">
    <property type="entry name" value="Acyl_CoA_acyltransferase"/>
</dbReference>
<accession>A0A6C0P9R6</accession>